<dbReference type="AlphaFoldDB" id="A0A0R2A4J7"/>
<comment type="caution">
    <text evidence="7">The sequence shown here is derived from an EMBL/GenBank/DDBJ whole genome shotgun (WGS) entry which is preliminary data.</text>
</comment>
<dbReference type="EMBL" id="AYYY01000014">
    <property type="protein sequence ID" value="KRM61952.1"/>
    <property type="molecule type" value="Genomic_DNA"/>
</dbReference>
<keyword evidence="4 5" id="KW-0560">Oxidoreductase</keyword>
<dbReference type="InterPro" id="IPR029479">
    <property type="entry name" value="Nitroreductase"/>
</dbReference>
<protein>
    <submittedName>
        <fullName evidence="7">Nitroreductase</fullName>
    </submittedName>
</protein>
<proteinExistence type="inferred from homology"/>
<evidence type="ECO:0000256" key="4">
    <source>
        <dbReference type="ARBA" id="ARBA00023002"/>
    </source>
</evidence>
<dbReference type="STRING" id="1423813.FC26_GL001025"/>
<dbReference type="Proteomes" id="UP000051733">
    <property type="component" value="Unassembled WGS sequence"/>
</dbReference>
<keyword evidence="5" id="KW-0521">NADP</keyword>
<keyword evidence="8" id="KW-1185">Reference proteome</keyword>
<organism evidence="7 8">
    <name type="scientific">Paucilactobacillus vaccinostercus DSM 20634</name>
    <dbReference type="NCBI Taxonomy" id="1423813"/>
    <lineage>
        <taxon>Bacteria</taxon>
        <taxon>Bacillati</taxon>
        <taxon>Bacillota</taxon>
        <taxon>Bacilli</taxon>
        <taxon>Lactobacillales</taxon>
        <taxon>Lactobacillaceae</taxon>
        <taxon>Paucilactobacillus</taxon>
    </lineage>
</organism>
<evidence type="ECO:0000259" key="6">
    <source>
        <dbReference type="Pfam" id="PF00881"/>
    </source>
</evidence>
<keyword evidence="2 5" id="KW-0285">Flavoprotein</keyword>
<dbReference type="InterPro" id="IPR016446">
    <property type="entry name" value="Flavin_OxRdtase_Frp"/>
</dbReference>
<dbReference type="PANTHER" id="PTHR43425:SF3">
    <property type="entry name" value="NADPH-DEPENDENT OXIDOREDUCTASE"/>
    <property type="match status" value="1"/>
</dbReference>
<evidence type="ECO:0000313" key="8">
    <source>
        <dbReference type="Proteomes" id="UP000051733"/>
    </source>
</evidence>
<keyword evidence="3 5" id="KW-0288">FMN</keyword>
<dbReference type="PATRIC" id="fig|1423813.3.peg.1049"/>
<comment type="similarity">
    <text evidence="1 5">Belongs to the flavin oxidoreductase frp family.</text>
</comment>
<dbReference type="Pfam" id="PF00881">
    <property type="entry name" value="Nitroreductase"/>
    <property type="match status" value="1"/>
</dbReference>
<evidence type="ECO:0000256" key="5">
    <source>
        <dbReference type="PIRNR" id="PIRNR005426"/>
    </source>
</evidence>
<evidence type="ECO:0000313" key="7">
    <source>
        <dbReference type="EMBL" id="KRM61952.1"/>
    </source>
</evidence>
<dbReference type="CDD" id="cd02146">
    <property type="entry name" value="NfsA-like"/>
    <property type="match status" value="1"/>
</dbReference>
<name>A0A0R2A4J7_9LACO</name>
<gene>
    <name evidence="7" type="ORF">FC26_GL001025</name>
</gene>
<dbReference type="OrthoDB" id="9775805at2"/>
<dbReference type="InterPro" id="IPR000415">
    <property type="entry name" value="Nitroreductase-like"/>
</dbReference>
<dbReference type="PANTHER" id="PTHR43425">
    <property type="entry name" value="OXYGEN-INSENSITIVE NADPH NITROREDUCTASE"/>
    <property type="match status" value="1"/>
</dbReference>
<dbReference type="RefSeq" id="WP_057777917.1">
    <property type="nucleotide sequence ID" value="NZ_AYYY01000014.1"/>
</dbReference>
<dbReference type="GO" id="GO:0016491">
    <property type="term" value="F:oxidoreductase activity"/>
    <property type="evidence" value="ECO:0007669"/>
    <property type="project" value="UniProtKB-UniRule"/>
</dbReference>
<dbReference type="Gene3D" id="3.40.109.10">
    <property type="entry name" value="NADH Oxidase"/>
    <property type="match status" value="1"/>
</dbReference>
<reference evidence="7 8" key="1">
    <citation type="journal article" date="2015" name="Genome Announc.">
        <title>Expanding the biotechnology potential of lactobacilli through comparative genomics of 213 strains and associated genera.</title>
        <authorList>
            <person name="Sun Z."/>
            <person name="Harris H.M."/>
            <person name="McCann A."/>
            <person name="Guo C."/>
            <person name="Argimon S."/>
            <person name="Zhang W."/>
            <person name="Yang X."/>
            <person name="Jeffery I.B."/>
            <person name="Cooney J.C."/>
            <person name="Kagawa T.F."/>
            <person name="Liu W."/>
            <person name="Song Y."/>
            <person name="Salvetti E."/>
            <person name="Wrobel A."/>
            <person name="Rasinkangas P."/>
            <person name="Parkhill J."/>
            <person name="Rea M.C."/>
            <person name="O'Sullivan O."/>
            <person name="Ritari J."/>
            <person name="Douillard F.P."/>
            <person name="Paul Ross R."/>
            <person name="Yang R."/>
            <person name="Briner A.E."/>
            <person name="Felis G.E."/>
            <person name="de Vos W.M."/>
            <person name="Barrangou R."/>
            <person name="Klaenhammer T.R."/>
            <person name="Caufield P.W."/>
            <person name="Cui Y."/>
            <person name="Zhang H."/>
            <person name="O'Toole P.W."/>
        </authorList>
    </citation>
    <scope>NUCLEOTIDE SEQUENCE [LARGE SCALE GENOMIC DNA]</scope>
    <source>
        <strain evidence="7 8">DSM 20634</strain>
    </source>
</reference>
<accession>A0A0R2A4J7</accession>
<dbReference type="SUPFAM" id="SSF55469">
    <property type="entry name" value="FMN-dependent nitroreductase-like"/>
    <property type="match status" value="1"/>
</dbReference>
<feature type="domain" description="Nitroreductase" evidence="6">
    <location>
        <begin position="12"/>
        <end position="167"/>
    </location>
</feature>
<dbReference type="PIRSF" id="PIRSF005426">
    <property type="entry name" value="Frp"/>
    <property type="match status" value="1"/>
</dbReference>
<evidence type="ECO:0000256" key="2">
    <source>
        <dbReference type="ARBA" id="ARBA00022630"/>
    </source>
</evidence>
<evidence type="ECO:0000256" key="1">
    <source>
        <dbReference type="ARBA" id="ARBA00008366"/>
    </source>
</evidence>
<evidence type="ECO:0000256" key="3">
    <source>
        <dbReference type="ARBA" id="ARBA00022643"/>
    </source>
</evidence>
<sequence length="254" mass="28798">MTVNETIQSLLNHRSVRDFKPQPLDDQTLATLLEVAHQGASSMFLQEFSILSITDQAIKDQLAEICGQSQHQVNRNGHLFVFVADQYRNQLIASQQQVDTTLLHETDRLLGCVYDATIGAQSLITAAESLGLGTVVLGSILNDARQVIQLLHLPHLTFPLFAVAVGYPNDLPEQKPRLPQSVVNFTNTYQLPVDFEAQLDAYDTELQSYYEQRHLNPRRETFRQSLAREVVSSPRHRRELLAILKEQGFLEHDR</sequence>